<gene>
    <name evidence="2" type="ORF">DX908_09540</name>
</gene>
<reference evidence="2 3" key="1">
    <citation type="submission" date="2018-08" db="EMBL/GenBank/DDBJ databases">
        <title>Parvularcula sp. SM1705, isolated from surface water of the South Sea China.</title>
        <authorList>
            <person name="Sun L."/>
        </authorList>
    </citation>
    <scope>NUCLEOTIDE SEQUENCE [LARGE SCALE GENOMIC DNA]</scope>
    <source>
        <strain evidence="2 3">SM1705</strain>
    </source>
</reference>
<dbReference type="InParanoid" id="A0A371RJ54"/>
<dbReference type="InterPro" id="IPR007485">
    <property type="entry name" value="LPS_assembly_LptE"/>
</dbReference>
<evidence type="ECO:0000313" key="2">
    <source>
        <dbReference type="EMBL" id="RFB05480.1"/>
    </source>
</evidence>
<accession>A0A371RJ54</accession>
<comment type="caution">
    <text evidence="2">The sequence shown here is derived from an EMBL/GenBank/DDBJ whole genome shotgun (WGS) entry which is preliminary data.</text>
</comment>
<evidence type="ECO:0000313" key="3">
    <source>
        <dbReference type="Proteomes" id="UP000264589"/>
    </source>
</evidence>
<dbReference type="AlphaFoldDB" id="A0A371RJ54"/>
<organism evidence="2 3">
    <name type="scientific">Parvularcula marina</name>
    <dbReference type="NCBI Taxonomy" id="2292771"/>
    <lineage>
        <taxon>Bacteria</taxon>
        <taxon>Pseudomonadati</taxon>
        <taxon>Pseudomonadota</taxon>
        <taxon>Alphaproteobacteria</taxon>
        <taxon>Parvularculales</taxon>
        <taxon>Parvularculaceae</taxon>
        <taxon>Parvularcula</taxon>
    </lineage>
</organism>
<dbReference type="GO" id="GO:0043165">
    <property type="term" value="P:Gram-negative-bacterium-type cell outer membrane assembly"/>
    <property type="evidence" value="ECO:0007669"/>
    <property type="project" value="InterPro"/>
</dbReference>
<evidence type="ECO:0000256" key="1">
    <source>
        <dbReference type="SAM" id="SignalP"/>
    </source>
</evidence>
<keyword evidence="1" id="KW-0732">Signal</keyword>
<dbReference type="Proteomes" id="UP000264589">
    <property type="component" value="Unassembled WGS sequence"/>
</dbReference>
<sequence length="192" mass="20846">MLRPLLAAALLISLPACGFTPLYSTGGDSAVAEGLRSVEIAGIEANPEIQRLVNRELRDLLPEPAGGAPRYELLVSLEDRRAATVVRRSAATTRFDYTLFGSYRLRDTETGKIVHRQSISAMTSYGVVSSQYASLVGREDAARRAAVEIARRIETDMALYLAGRPPEANEVELPDILDVDGRFDTGTPPQGQ</sequence>
<dbReference type="EMBL" id="QUQO01000001">
    <property type="protein sequence ID" value="RFB05480.1"/>
    <property type="molecule type" value="Genomic_DNA"/>
</dbReference>
<evidence type="ECO:0008006" key="4">
    <source>
        <dbReference type="Google" id="ProtNLM"/>
    </source>
</evidence>
<proteinExistence type="predicted"/>
<name>A0A371RJ54_9PROT</name>
<feature type="signal peptide" evidence="1">
    <location>
        <begin position="1"/>
        <end position="18"/>
    </location>
</feature>
<dbReference type="Gene3D" id="3.30.160.150">
    <property type="entry name" value="Lipoprotein like domain"/>
    <property type="match status" value="1"/>
</dbReference>
<protein>
    <recommendedName>
        <fullName evidence="4">LPS-assembly lipoprotein</fullName>
    </recommendedName>
</protein>
<feature type="chain" id="PRO_5016697592" description="LPS-assembly lipoprotein" evidence="1">
    <location>
        <begin position="19"/>
        <end position="192"/>
    </location>
</feature>
<dbReference type="Pfam" id="PF04390">
    <property type="entry name" value="LptE"/>
    <property type="match status" value="1"/>
</dbReference>
<dbReference type="OrthoDB" id="8480109at2"/>
<dbReference type="GO" id="GO:0019867">
    <property type="term" value="C:outer membrane"/>
    <property type="evidence" value="ECO:0007669"/>
    <property type="project" value="InterPro"/>
</dbReference>
<keyword evidence="3" id="KW-1185">Reference proteome</keyword>
<dbReference type="RefSeq" id="WP_116392113.1">
    <property type="nucleotide sequence ID" value="NZ_QUQO01000001.1"/>
</dbReference>